<evidence type="ECO:0000313" key="2">
    <source>
        <dbReference type="Proteomes" id="UP001165064"/>
    </source>
</evidence>
<gene>
    <name evidence="1" type="ORF">Amon02_000897200</name>
</gene>
<sequence>MPPIKPINFSFRKLEHIREITILTHISKHSFESIPDNVRKLVLLCSNKYGSPDMSKCKFPKYLTYIEFQELDVHELPWLNKCYYLEEIQFLGVRTIVKKNINLRANLLFWKAIPRNVRKLSFGYHEESLFDYKSMTDVYIEDNLEGVNIEVTYDKIGLVFLSKKTFSSQSKFLENKKPHMRFFNDSHKVTMNINEDTMGVLYSDKNFNFSNFHFQDLDKFPFNPLKN</sequence>
<name>A0ACB5TNJ8_AMBMO</name>
<proteinExistence type="predicted"/>
<dbReference type="EMBL" id="BSXS01008192">
    <property type="protein sequence ID" value="GME91756.1"/>
    <property type="molecule type" value="Genomic_DNA"/>
</dbReference>
<accession>A0ACB5TNJ8</accession>
<protein>
    <submittedName>
        <fullName evidence="1">Unnamed protein product</fullName>
    </submittedName>
</protein>
<evidence type="ECO:0000313" key="1">
    <source>
        <dbReference type="EMBL" id="GME91756.1"/>
    </source>
</evidence>
<reference evidence="1" key="1">
    <citation type="submission" date="2023-04" db="EMBL/GenBank/DDBJ databases">
        <title>Ambrosiozyma monospora NBRC 10751.</title>
        <authorList>
            <person name="Ichikawa N."/>
            <person name="Sato H."/>
            <person name="Tonouchi N."/>
        </authorList>
    </citation>
    <scope>NUCLEOTIDE SEQUENCE</scope>
    <source>
        <strain evidence="1">NBRC 10751</strain>
    </source>
</reference>
<dbReference type="Proteomes" id="UP001165064">
    <property type="component" value="Unassembled WGS sequence"/>
</dbReference>
<keyword evidence="2" id="KW-1185">Reference proteome</keyword>
<organism evidence="1 2">
    <name type="scientific">Ambrosiozyma monospora</name>
    <name type="common">Yeast</name>
    <name type="synonym">Endomycopsis monosporus</name>
    <dbReference type="NCBI Taxonomy" id="43982"/>
    <lineage>
        <taxon>Eukaryota</taxon>
        <taxon>Fungi</taxon>
        <taxon>Dikarya</taxon>
        <taxon>Ascomycota</taxon>
        <taxon>Saccharomycotina</taxon>
        <taxon>Pichiomycetes</taxon>
        <taxon>Pichiales</taxon>
        <taxon>Pichiaceae</taxon>
        <taxon>Ambrosiozyma</taxon>
    </lineage>
</organism>
<comment type="caution">
    <text evidence="1">The sequence shown here is derived from an EMBL/GenBank/DDBJ whole genome shotgun (WGS) entry which is preliminary data.</text>
</comment>